<dbReference type="EMBL" id="JAIWYP010000002">
    <property type="protein sequence ID" value="KAH3861752.1"/>
    <property type="molecule type" value="Genomic_DNA"/>
</dbReference>
<dbReference type="SUPFAM" id="SSF47986">
    <property type="entry name" value="DEATH domain"/>
    <property type="match status" value="1"/>
</dbReference>
<dbReference type="AlphaFoldDB" id="A0A9D4RCK4"/>
<feature type="domain" description="Death" evidence="2">
    <location>
        <begin position="38"/>
        <end position="109"/>
    </location>
</feature>
<dbReference type="InterPro" id="IPR011029">
    <property type="entry name" value="DEATH-like_dom_sf"/>
</dbReference>
<reference evidence="3" key="2">
    <citation type="submission" date="2020-11" db="EMBL/GenBank/DDBJ databases">
        <authorList>
            <person name="McCartney M.A."/>
            <person name="Auch B."/>
            <person name="Kono T."/>
            <person name="Mallez S."/>
            <person name="Becker A."/>
            <person name="Gohl D.M."/>
            <person name="Silverstein K.A.T."/>
            <person name="Koren S."/>
            <person name="Bechman K.B."/>
            <person name="Herman A."/>
            <person name="Abrahante J.E."/>
            <person name="Garbe J."/>
        </authorList>
    </citation>
    <scope>NUCLEOTIDE SEQUENCE</scope>
    <source>
        <strain evidence="3">Duluth1</strain>
        <tissue evidence="3">Whole animal</tissue>
    </source>
</reference>
<proteinExistence type="predicted"/>
<dbReference type="GO" id="GO:0007165">
    <property type="term" value="P:signal transduction"/>
    <property type="evidence" value="ECO:0007669"/>
    <property type="project" value="InterPro"/>
</dbReference>
<protein>
    <recommendedName>
        <fullName evidence="2">Death domain-containing protein</fullName>
    </recommendedName>
</protein>
<dbReference type="PROSITE" id="PS50017">
    <property type="entry name" value="DEATH_DOMAIN"/>
    <property type="match status" value="1"/>
</dbReference>
<feature type="region of interest" description="Disordered" evidence="1">
    <location>
        <begin position="138"/>
        <end position="160"/>
    </location>
</feature>
<evidence type="ECO:0000259" key="2">
    <source>
        <dbReference type="PROSITE" id="PS50017"/>
    </source>
</evidence>
<evidence type="ECO:0000313" key="3">
    <source>
        <dbReference type="EMBL" id="KAH3861752.1"/>
    </source>
</evidence>
<comment type="caution">
    <text evidence="3">The sequence shown here is derived from an EMBL/GenBank/DDBJ whole genome shotgun (WGS) entry which is preliminary data.</text>
</comment>
<dbReference type="Gene3D" id="1.10.533.10">
    <property type="entry name" value="Death Domain, Fas"/>
    <property type="match status" value="1"/>
</dbReference>
<name>A0A9D4RCK4_DREPO</name>
<reference evidence="3" key="1">
    <citation type="journal article" date="2019" name="bioRxiv">
        <title>The Genome of the Zebra Mussel, Dreissena polymorpha: A Resource for Invasive Species Research.</title>
        <authorList>
            <person name="McCartney M.A."/>
            <person name="Auch B."/>
            <person name="Kono T."/>
            <person name="Mallez S."/>
            <person name="Zhang Y."/>
            <person name="Obille A."/>
            <person name="Becker A."/>
            <person name="Abrahante J.E."/>
            <person name="Garbe J."/>
            <person name="Badalamenti J.P."/>
            <person name="Herman A."/>
            <person name="Mangelson H."/>
            <person name="Liachko I."/>
            <person name="Sullivan S."/>
            <person name="Sone E.D."/>
            <person name="Koren S."/>
            <person name="Silverstein K.A.T."/>
            <person name="Beckman K.B."/>
            <person name="Gohl D.M."/>
        </authorList>
    </citation>
    <scope>NUCLEOTIDE SEQUENCE</scope>
    <source>
        <strain evidence="3">Duluth1</strain>
        <tissue evidence="3">Whole animal</tissue>
    </source>
</reference>
<dbReference type="Proteomes" id="UP000828390">
    <property type="component" value="Unassembled WGS sequence"/>
</dbReference>
<accession>A0A9D4RCK4</accession>
<evidence type="ECO:0000313" key="4">
    <source>
        <dbReference type="Proteomes" id="UP000828390"/>
    </source>
</evidence>
<gene>
    <name evidence="3" type="ORF">DPMN_024687</name>
</gene>
<sequence>MSRSKSAGPGPVPTIASKSAVEELRGVCRRLAPYITRRWREVCEELEVADDILDDLEAQHKGHPKSELAFHGLVRWQEMAGRAARKEKILSAIQNQGLKRAEEEYHSMDKSVRKVPFMGRPEIAAAQQTVVNKSAKQKAFADRLSRPKTSPSSDQVPVPTITGKQTKSVTMTINPLVLTVTPAKPSDICEVKLKVTVKGIQYKDTDTIEQTRDGFKSTKDDYKHLCHTTVKLVIGHQSFHMRELRKLLDFQGISVQRLTKLGFNINVYLLCHQLGAFEILYQMYVTGRLTKIVHSALITKPYLERLNARSIELCVEMEEGLFNRFRDILILRNALDSVEGITSAHPVDLCDYFITDIDEERSDTGQSPDPDLITSFEVSSVISDMHGFIQTISKRVDDFSSSLKDLIITIRILKKGDNCQISCLQDLIDFLQFLRNSASVGQNGKTEVLEEYIRIVNQIRLKVQEIHEKAIFIAFDDSLNTEMCEAFHRALGDLDDMLKPLYPFKADDLRFVNANTQTGLEQDMFGGFLCFLPRLLHGLSALVNCLTNDVDHVSLPDAADDTFEGSDADKENVDKSKTENVKEMTTTLTGKMFHDTALFQTTASVNYVDTWAAI</sequence>
<organism evidence="3 4">
    <name type="scientific">Dreissena polymorpha</name>
    <name type="common">Zebra mussel</name>
    <name type="synonym">Mytilus polymorpha</name>
    <dbReference type="NCBI Taxonomy" id="45954"/>
    <lineage>
        <taxon>Eukaryota</taxon>
        <taxon>Metazoa</taxon>
        <taxon>Spiralia</taxon>
        <taxon>Lophotrochozoa</taxon>
        <taxon>Mollusca</taxon>
        <taxon>Bivalvia</taxon>
        <taxon>Autobranchia</taxon>
        <taxon>Heteroconchia</taxon>
        <taxon>Euheterodonta</taxon>
        <taxon>Imparidentia</taxon>
        <taxon>Neoheterodontei</taxon>
        <taxon>Myida</taxon>
        <taxon>Dreissenoidea</taxon>
        <taxon>Dreissenidae</taxon>
        <taxon>Dreissena</taxon>
    </lineage>
</organism>
<keyword evidence="4" id="KW-1185">Reference proteome</keyword>
<evidence type="ECO:0000256" key="1">
    <source>
        <dbReference type="SAM" id="MobiDB-lite"/>
    </source>
</evidence>
<dbReference type="OrthoDB" id="6119233at2759"/>
<dbReference type="InterPro" id="IPR000488">
    <property type="entry name" value="Death_dom"/>
</dbReference>